<dbReference type="SUPFAM" id="SSF52129">
    <property type="entry name" value="Caspase-like"/>
    <property type="match status" value="1"/>
</dbReference>
<evidence type="ECO:0000313" key="5">
    <source>
        <dbReference type="EMBL" id="KAF8436543.1"/>
    </source>
</evidence>
<evidence type="ECO:0000256" key="2">
    <source>
        <dbReference type="ARBA" id="ARBA00022703"/>
    </source>
</evidence>
<dbReference type="InterPro" id="IPR050452">
    <property type="entry name" value="Metacaspase"/>
</dbReference>
<feature type="domain" description="Peptidase C14 caspase" evidence="4">
    <location>
        <begin position="13"/>
        <end position="257"/>
    </location>
</feature>
<evidence type="ECO:0000256" key="1">
    <source>
        <dbReference type="ARBA" id="ARBA00009005"/>
    </source>
</evidence>
<keyword evidence="3" id="KW-0378">Hydrolase</keyword>
<keyword evidence="6" id="KW-1185">Reference proteome</keyword>
<dbReference type="Proteomes" id="UP001194468">
    <property type="component" value="Unassembled WGS sequence"/>
</dbReference>
<comment type="similarity">
    <text evidence="1">Belongs to the peptidase C14B family.</text>
</comment>
<organism evidence="5 6">
    <name type="scientific">Boletus edulis BED1</name>
    <dbReference type="NCBI Taxonomy" id="1328754"/>
    <lineage>
        <taxon>Eukaryota</taxon>
        <taxon>Fungi</taxon>
        <taxon>Dikarya</taxon>
        <taxon>Basidiomycota</taxon>
        <taxon>Agaricomycotina</taxon>
        <taxon>Agaricomycetes</taxon>
        <taxon>Agaricomycetidae</taxon>
        <taxon>Boletales</taxon>
        <taxon>Boletineae</taxon>
        <taxon>Boletaceae</taxon>
        <taxon>Boletoideae</taxon>
        <taxon>Boletus</taxon>
    </lineage>
</organism>
<dbReference type="GO" id="GO:0006915">
    <property type="term" value="P:apoptotic process"/>
    <property type="evidence" value="ECO:0007669"/>
    <property type="project" value="UniProtKB-KW"/>
</dbReference>
<evidence type="ECO:0000259" key="4">
    <source>
        <dbReference type="Pfam" id="PF00656"/>
    </source>
</evidence>
<dbReference type="GO" id="GO:0006508">
    <property type="term" value="P:proteolysis"/>
    <property type="evidence" value="ECO:0007669"/>
    <property type="project" value="InterPro"/>
</dbReference>
<accession>A0AAD4BP70</accession>
<dbReference type="Gene3D" id="3.40.50.1460">
    <property type="match status" value="1"/>
</dbReference>
<dbReference type="InterPro" id="IPR029030">
    <property type="entry name" value="Caspase-like_dom_sf"/>
</dbReference>
<keyword evidence="3" id="KW-0645">Protease</keyword>
<dbReference type="InterPro" id="IPR011600">
    <property type="entry name" value="Pept_C14_caspase"/>
</dbReference>
<gene>
    <name evidence="5" type="ORF">L210DRAFT_454073</name>
</gene>
<dbReference type="GO" id="GO:0004197">
    <property type="term" value="F:cysteine-type endopeptidase activity"/>
    <property type="evidence" value="ECO:0007669"/>
    <property type="project" value="InterPro"/>
</dbReference>
<dbReference type="PANTHER" id="PTHR48104:SF30">
    <property type="entry name" value="METACASPASE-1"/>
    <property type="match status" value="1"/>
</dbReference>
<dbReference type="AlphaFoldDB" id="A0AAD4BP70"/>
<reference evidence="5" key="2">
    <citation type="journal article" date="2020" name="Nat. Commun.">
        <title>Large-scale genome sequencing of mycorrhizal fungi provides insights into the early evolution of symbiotic traits.</title>
        <authorList>
            <person name="Miyauchi S."/>
            <person name="Kiss E."/>
            <person name="Kuo A."/>
            <person name="Drula E."/>
            <person name="Kohler A."/>
            <person name="Sanchez-Garcia M."/>
            <person name="Morin E."/>
            <person name="Andreopoulos B."/>
            <person name="Barry K.W."/>
            <person name="Bonito G."/>
            <person name="Buee M."/>
            <person name="Carver A."/>
            <person name="Chen C."/>
            <person name="Cichocki N."/>
            <person name="Clum A."/>
            <person name="Culley D."/>
            <person name="Crous P.W."/>
            <person name="Fauchery L."/>
            <person name="Girlanda M."/>
            <person name="Hayes R.D."/>
            <person name="Keri Z."/>
            <person name="LaButti K."/>
            <person name="Lipzen A."/>
            <person name="Lombard V."/>
            <person name="Magnuson J."/>
            <person name="Maillard F."/>
            <person name="Murat C."/>
            <person name="Nolan M."/>
            <person name="Ohm R.A."/>
            <person name="Pangilinan J."/>
            <person name="Pereira M.F."/>
            <person name="Perotto S."/>
            <person name="Peter M."/>
            <person name="Pfister S."/>
            <person name="Riley R."/>
            <person name="Sitrit Y."/>
            <person name="Stielow J.B."/>
            <person name="Szollosi G."/>
            <person name="Zifcakova L."/>
            <person name="Stursova M."/>
            <person name="Spatafora J.W."/>
            <person name="Tedersoo L."/>
            <person name="Vaario L.M."/>
            <person name="Yamada A."/>
            <person name="Yan M."/>
            <person name="Wang P."/>
            <person name="Xu J."/>
            <person name="Bruns T."/>
            <person name="Baldrian P."/>
            <person name="Vilgalys R."/>
            <person name="Dunand C."/>
            <person name="Henrissat B."/>
            <person name="Grigoriev I.V."/>
            <person name="Hibbett D."/>
            <person name="Nagy L.G."/>
            <person name="Martin F.M."/>
        </authorList>
    </citation>
    <scope>NUCLEOTIDE SEQUENCE</scope>
    <source>
        <strain evidence="5">BED1</strain>
    </source>
</reference>
<keyword evidence="3" id="KW-0788">Thiol protease</keyword>
<dbReference type="GO" id="GO:0005737">
    <property type="term" value="C:cytoplasm"/>
    <property type="evidence" value="ECO:0007669"/>
    <property type="project" value="TreeGrafter"/>
</dbReference>
<dbReference type="EMBL" id="WHUW01000021">
    <property type="protein sequence ID" value="KAF8436543.1"/>
    <property type="molecule type" value="Genomic_DNA"/>
</dbReference>
<name>A0AAD4BP70_BOLED</name>
<sequence length="662" mass="72953">MARGVVRPSVPLFALVIGIDNYAHCGKLHGAVRDAKAIKQYLEEELGVSEDRIYTLFDEEATRHAIIKAFRNLQNDQRINKGDPIMIFYSGHGGETNPPHSWGLDRKIQCLLPQDCEIGRANLPTDCGPIPDRTIGALIEDIARAKGDNITVIFDCCHSASGTRRQDAEYIPRSVDLHCNIPETLDDYIWGSRHGKMAHGFAYHGLRSHVLLAACGETELAYEHGGRGLFTSALLATLKSCAVNDLTYAGLLDRIQLRRQHPQCEGFNRHRVLFNSRLSGGRQVCHPVQTDRGGKYVVSAGLAHGVSPGVEFTLYNDRKLRLGAVLVDEASTIDDFETTIITSVPLGSVSFAKLTRVREVPVHLGPREHLSSTLKNLLRGDSYGTDTQKFRMVEAEEAKLGIAMEGDEVVFKVLDERVKRFGLTELPHKATLDGVARVLNSAAHYYWFLDLAQGHDQISTKHEVAVDFYRLKVEYDDYGESLLAPVGPGFCHRDPSADNSDVIDFIVDPDAYYGIKITNNTPLDLYLNAFLFNHSSLSIVPYYTQSNVGAPEAPLKRGGTFTIGYGDGGTPPFAYSLEGNQDVDVGYLKIFFATRPIDLSDIEQSSPFASVHERNGEDDATAGGGLVKVVKSMSGMSLLASELDDTWFTLDIPVVQRRSAVV</sequence>
<protein>
    <submittedName>
        <fullName evidence="5">Caspase domain-containing protein</fullName>
    </submittedName>
</protein>
<dbReference type="PANTHER" id="PTHR48104">
    <property type="entry name" value="METACASPASE-4"/>
    <property type="match status" value="1"/>
</dbReference>
<evidence type="ECO:0000313" key="6">
    <source>
        <dbReference type="Proteomes" id="UP001194468"/>
    </source>
</evidence>
<evidence type="ECO:0000256" key="3">
    <source>
        <dbReference type="ARBA" id="ARBA00022807"/>
    </source>
</evidence>
<comment type="caution">
    <text evidence="5">The sequence shown here is derived from an EMBL/GenBank/DDBJ whole genome shotgun (WGS) entry which is preliminary data.</text>
</comment>
<dbReference type="Pfam" id="PF00656">
    <property type="entry name" value="Peptidase_C14"/>
    <property type="match status" value="1"/>
</dbReference>
<reference evidence="5" key="1">
    <citation type="submission" date="2019-10" db="EMBL/GenBank/DDBJ databases">
        <authorList>
            <consortium name="DOE Joint Genome Institute"/>
            <person name="Kuo A."/>
            <person name="Miyauchi S."/>
            <person name="Kiss E."/>
            <person name="Drula E."/>
            <person name="Kohler A."/>
            <person name="Sanchez-Garcia M."/>
            <person name="Andreopoulos B."/>
            <person name="Barry K.W."/>
            <person name="Bonito G."/>
            <person name="Buee M."/>
            <person name="Carver A."/>
            <person name="Chen C."/>
            <person name="Cichocki N."/>
            <person name="Clum A."/>
            <person name="Culley D."/>
            <person name="Crous P.W."/>
            <person name="Fauchery L."/>
            <person name="Girlanda M."/>
            <person name="Hayes R."/>
            <person name="Keri Z."/>
            <person name="LaButti K."/>
            <person name="Lipzen A."/>
            <person name="Lombard V."/>
            <person name="Magnuson J."/>
            <person name="Maillard F."/>
            <person name="Morin E."/>
            <person name="Murat C."/>
            <person name="Nolan M."/>
            <person name="Ohm R."/>
            <person name="Pangilinan J."/>
            <person name="Pereira M."/>
            <person name="Perotto S."/>
            <person name="Peter M."/>
            <person name="Riley R."/>
            <person name="Sitrit Y."/>
            <person name="Stielow B."/>
            <person name="Szollosi G."/>
            <person name="Zifcakova L."/>
            <person name="Stursova M."/>
            <person name="Spatafora J.W."/>
            <person name="Tedersoo L."/>
            <person name="Vaario L.-M."/>
            <person name="Yamada A."/>
            <person name="Yan M."/>
            <person name="Wang P."/>
            <person name="Xu J."/>
            <person name="Bruns T."/>
            <person name="Baldrian P."/>
            <person name="Vilgalys R."/>
            <person name="Henrissat B."/>
            <person name="Grigoriev I.V."/>
            <person name="Hibbett D."/>
            <person name="Nagy L.G."/>
            <person name="Martin F.M."/>
        </authorList>
    </citation>
    <scope>NUCLEOTIDE SEQUENCE</scope>
    <source>
        <strain evidence="5">BED1</strain>
    </source>
</reference>
<keyword evidence="2" id="KW-0053">Apoptosis</keyword>
<proteinExistence type="inferred from homology"/>